<evidence type="ECO:0000256" key="1">
    <source>
        <dbReference type="SAM" id="Phobius"/>
    </source>
</evidence>
<dbReference type="Pfam" id="PF07714">
    <property type="entry name" value="PK_Tyr_Ser-Thr"/>
    <property type="match status" value="1"/>
</dbReference>
<dbReference type="InterPro" id="IPR000719">
    <property type="entry name" value="Prot_kinase_dom"/>
</dbReference>
<dbReference type="AlphaFoldDB" id="A0A7S2UBY0"/>
<dbReference type="InterPro" id="IPR011009">
    <property type="entry name" value="Kinase-like_dom_sf"/>
</dbReference>
<evidence type="ECO:0000313" key="3">
    <source>
        <dbReference type="EMBL" id="CAD9813031.1"/>
    </source>
</evidence>
<dbReference type="SUPFAM" id="SSF56112">
    <property type="entry name" value="Protein kinase-like (PK-like)"/>
    <property type="match status" value="1"/>
</dbReference>
<feature type="domain" description="Protein kinase" evidence="2">
    <location>
        <begin position="167"/>
        <end position="435"/>
    </location>
</feature>
<dbReference type="PANTHER" id="PTHR23257">
    <property type="entry name" value="SERINE-THREONINE PROTEIN KINASE"/>
    <property type="match status" value="1"/>
</dbReference>
<dbReference type="GO" id="GO:0004672">
    <property type="term" value="F:protein kinase activity"/>
    <property type="evidence" value="ECO:0007669"/>
    <property type="project" value="InterPro"/>
</dbReference>
<name>A0A7S2UBY0_9STRA</name>
<dbReference type="PROSITE" id="PS50011">
    <property type="entry name" value="PROTEIN_KINASE_DOM"/>
    <property type="match status" value="1"/>
</dbReference>
<dbReference type="GO" id="GO:0007165">
    <property type="term" value="P:signal transduction"/>
    <property type="evidence" value="ECO:0007669"/>
    <property type="project" value="TreeGrafter"/>
</dbReference>
<protein>
    <recommendedName>
        <fullName evidence="2">Protein kinase domain-containing protein</fullName>
    </recommendedName>
</protein>
<reference evidence="3" key="1">
    <citation type="submission" date="2021-01" db="EMBL/GenBank/DDBJ databases">
        <authorList>
            <person name="Corre E."/>
            <person name="Pelletier E."/>
            <person name="Niang G."/>
            <person name="Scheremetjew M."/>
            <person name="Finn R."/>
            <person name="Kale V."/>
            <person name="Holt S."/>
            <person name="Cochrane G."/>
            <person name="Meng A."/>
            <person name="Brown T."/>
            <person name="Cohen L."/>
        </authorList>
    </citation>
    <scope>NUCLEOTIDE SEQUENCE</scope>
    <source>
        <strain evidence="3">CCMP2084</strain>
    </source>
</reference>
<dbReference type="GO" id="GO:0005524">
    <property type="term" value="F:ATP binding"/>
    <property type="evidence" value="ECO:0007669"/>
    <property type="project" value="InterPro"/>
</dbReference>
<organism evidence="3">
    <name type="scientific">Attheya septentrionalis</name>
    <dbReference type="NCBI Taxonomy" id="420275"/>
    <lineage>
        <taxon>Eukaryota</taxon>
        <taxon>Sar</taxon>
        <taxon>Stramenopiles</taxon>
        <taxon>Ochrophyta</taxon>
        <taxon>Bacillariophyta</taxon>
        <taxon>Coscinodiscophyceae</taxon>
        <taxon>Chaetocerotophycidae</taxon>
        <taxon>Chaetocerotales</taxon>
        <taxon>Attheyaceae</taxon>
        <taxon>Attheya</taxon>
    </lineage>
</organism>
<gene>
    <name evidence="3" type="ORF">ASEP1449_LOCUS4856</name>
</gene>
<accession>A0A7S2UBY0</accession>
<keyword evidence="1" id="KW-0812">Transmembrane</keyword>
<dbReference type="InterPro" id="IPR001245">
    <property type="entry name" value="Ser-Thr/Tyr_kinase_cat_dom"/>
</dbReference>
<evidence type="ECO:0000259" key="2">
    <source>
        <dbReference type="PROSITE" id="PS50011"/>
    </source>
</evidence>
<keyword evidence="1" id="KW-1133">Transmembrane helix</keyword>
<feature type="transmembrane region" description="Helical" evidence="1">
    <location>
        <begin position="46"/>
        <end position="64"/>
    </location>
</feature>
<proteinExistence type="predicted"/>
<sequence length="488" mass="55385">MVLIRRRGERAPFASVPPSPYLLPSKVSSKTKKPNGVRLQFPITDILLFFLGFLGSILILMQLYNSQMPPPTYHSVRERLRQIKKNKVNLAGYVRPMQVQYDAVSNRLFAIRKGPALVNNTFPAPPLMTNDWWVNGNDDYPDDECEFVNTLHGSYFPSCNNMHEVKREMLSIINCGGERCAFKYSDHDLSEQMVVFKTLRIVETFNDATWKSSRMDGSVMEQATKSRHVANIYGYCGVSQLVEYSEGGNLHDLIKVTRTQGQDVMAPVDKLKILIQIASSVTDIHDASISVSHNDLCCHQYLLVDGIYKLNDFTLGRFISESPENEVCGDESDFGDTQYSSHAPEELYDTPRDLTKSDVYMMGTVMYYVFTKHWLYEGFSSKESLIMLRNGYTSEFPHGIDMTSPINRAMESAIIDCWEQNPDIRPSAQSIRDYLLGKLSSVEGRKIGPDDPILRVAIPSLPEEYHFTDSDHEAYHEAGPIELKYATS</sequence>
<dbReference type="GO" id="GO:0005737">
    <property type="term" value="C:cytoplasm"/>
    <property type="evidence" value="ECO:0007669"/>
    <property type="project" value="TreeGrafter"/>
</dbReference>
<dbReference type="InterPro" id="IPR050167">
    <property type="entry name" value="Ser_Thr_protein_kinase"/>
</dbReference>
<dbReference type="EMBL" id="HBHQ01007229">
    <property type="protein sequence ID" value="CAD9813031.1"/>
    <property type="molecule type" value="Transcribed_RNA"/>
</dbReference>
<keyword evidence="1" id="KW-0472">Membrane</keyword>
<dbReference type="Gene3D" id="1.10.510.10">
    <property type="entry name" value="Transferase(Phosphotransferase) domain 1"/>
    <property type="match status" value="1"/>
</dbReference>